<dbReference type="EMBL" id="MPUH01000006">
    <property type="protein sequence ID" value="OMJ95914.1"/>
    <property type="molecule type" value="Genomic_DNA"/>
</dbReference>
<feature type="compositionally biased region" description="Basic and acidic residues" evidence="1">
    <location>
        <begin position="34"/>
        <end position="46"/>
    </location>
</feature>
<feature type="region of interest" description="Disordered" evidence="1">
    <location>
        <begin position="30"/>
        <end position="63"/>
    </location>
</feature>
<name>A0A1R2D3S5_9CILI</name>
<accession>A0A1R2D3S5</accession>
<evidence type="ECO:0000256" key="1">
    <source>
        <dbReference type="SAM" id="MobiDB-lite"/>
    </source>
</evidence>
<organism evidence="2 3">
    <name type="scientific">Stentor coeruleus</name>
    <dbReference type="NCBI Taxonomy" id="5963"/>
    <lineage>
        <taxon>Eukaryota</taxon>
        <taxon>Sar</taxon>
        <taxon>Alveolata</taxon>
        <taxon>Ciliophora</taxon>
        <taxon>Postciliodesmatophora</taxon>
        <taxon>Heterotrichea</taxon>
        <taxon>Heterotrichida</taxon>
        <taxon>Stentoridae</taxon>
        <taxon>Stentor</taxon>
    </lineage>
</organism>
<protein>
    <submittedName>
        <fullName evidence="2">Uncharacterized protein</fullName>
    </submittedName>
</protein>
<feature type="region of interest" description="Disordered" evidence="1">
    <location>
        <begin position="81"/>
        <end position="115"/>
    </location>
</feature>
<keyword evidence="3" id="KW-1185">Reference proteome</keyword>
<dbReference type="AlphaFoldDB" id="A0A1R2D3S5"/>
<evidence type="ECO:0000313" key="3">
    <source>
        <dbReference type="Proteomes" id="UP000187209"/>
    </source>
</evidence>
<gene>
    <name evidence="2" type="ORF">SteCoe_642</name>
</gene>
<reference evidence="2 3" key="1">
    <citation type="submission" date="2016-11" db="EMBL/GenBank/DDBJ databases">
        <title>The macronuclear genome of Stentor coeruleus: a giant cell with tiny introns.</title>
        <authorList>
            <person name="Slabodnick M."/>
            <person name="Ruby J.G."/>
            <person name="Reiff S.B."/>
            <person name="Swart E.C."/>
            <person name="Gosai S."/>
            <person name="Prabakaran S."/>
            <person name="Witkowska E."/>
            <person name="Larue G.E."/>
            <person name="Fisher S."/>
            <person name="Freeman R.M."/>
            <person name="Gunawardena J."/>
            <person name="Chu W."/>
            <person name="Stover N.A."/>
            <person name="Gregory B.D."/>
            <person name="Nowacki M."/>
            <person name="Derisi J."/>
            <person name="Roy S.W."/>
            <person name="Marshall W.F."/>
            <person name="Sood P."/>
        </authorList>
    </citation>
    <scope>NUCLEOTIDE SEQUENCE [LARGE SCALE GENOMIC DNA]</scope>
    <source>
        <strain evidence="2">WM001</strain>
    </source>
</reference>
<feature type="compositionally biased region" description="Polar residues" evidence="1">
    <location>
        <begin position="90"/>
        <end position="115"/>
    </location>
</feature>
<dbReference type="InterPro" id="IPR010736">
    <property type="entry name" value="SHIPPO-rpt"/>
</dbReference>
<sequence>MSKLVLYRYNNIKSHSNLPIETSKRISRSYQNKRALELSKPKSRQGDEDDIGPGSYQPKDTYLSTKSKSPIAFITKSHRFFGNKLPPLKDSSSISYNQLENQDNPPKILSNSPSFSFKRTGHNLKLVENPTFPGAGKYSPNDDLQDKGWSFTKAKKDFSWKKGKN</sequence>
<dbReference type="Proteomes" id="UP000187209">
    <property type="component" value="Unassembled WGS sequence"/>
</dbReference>
<comment type="caution">
    <text evidence="2">The sequence shown here is derived from an EMBL/GenBank/DDBJ whole genome shotgun (WGS) entry which is preliminary data.</text>
</comment>
<evidence type="ECO:0000313" key="2">
    <source>
        <dbReference type="EMBL" id="OMJ95914.1"/>
    </source>
</evidence>
<proteinExistence type="predicted"/>
<dbReference type="Pfam" id="PF07004">
    <property type="entry name" value="SHIPPO-rpt"/>
    <property type="match status" value="1"/>
</dbReference>